<keyword evidence="1" id="KW-1133">Transmembrane helix</keyword>
<accession>A0A4P1QFP3</accession>
<feature type="transmembrane region" description="Helical" evidence="1">
    <location>
        <begin position="20"/>
        <end position="37"/>
    </location>
</feature>
<organism evidence="2 3">
    <name type="scientific">Metamycoplasma hyosynoviae</name>
    <dbReference type="NCBI Taxonomy" id="29559"/>
    <lineage>
        <taxon>Bacteria</taxon>
        <taxon>Bacillati</taxon>
        <taxon>Mycoplasmatota</taxon>
        <taxon>Mycoplasmoidales</taxon>
        <taxon>Metamycoplasmataceae</taxon>
        <taxon>Metamycoplasma</taxon>
    </lineage>
</organism>
<sequence>MILPSVCFKKSTLTKFKLSFLKVKILLFCPGLLLLLFKKKFSVNIIINNTLINLKSHKDKHDKNEINISIDKNI</sequence>
<proteinExistence type="predicted"/>
<keyword evidence="1" id="KW-0472">Membrane</keyword>
<dbReference type="KEGG" id="mhyv:MHSN_00195"/>
<protein>
    <submittedName>
        <fullName evidence="2">Uncharacterized protein</fullName>
    </submittedName>
</protein>
<evidence type="ECO:0000256" key="1">
    <source>
        <dbReference type="SAM" id="Phobius"/>
    </source>
</evidence>
<dbReference type="Proteomes" id="UP000264882">
    <property type="component" value="Chromosome"/>
</dbReference>
<evidence type="ECO:0000313" key="2">
    <source>
        <dbReference type="EMBL" id="ASI53647.1"/>
    </source>
</evidence>
<dbReference type="EMBL" id="CP008748">
    <property type="protein sequence ID" value="ASI53647.1"/>
    <property type="molecule type" value="Genomic_DNA"/>
</dbReference>
<keyword evidence="1" id="KW-0812">Transmembrane</keyword>
<name>A0A4P1QFP3_9BACT</name>
<reference evidence="2 3" key="1">
    <citation type="submission" date="2014-06" db="EMBL/GenBank/DDBJ databases">
        <title>The Whole Genome Sequence of Mycoplasma hyosynoviae strain ATCC 27095.</title>
        <authorList>
            <person name="Calcutt M.J."/>
            <person name="Foecking M.F."/>
        </authorList>
    </citation>
    <scope>NUCLEOTIDE SEQUENCE [LARGE SCALE GENOMIC DNA]</scope>
    <source>
        <strain evidence="2 3">M60</strain>
    </source>
</reference>
<keyword evidence="3" id="KW-1185">Reference proteome</keyword>
<gene>
    <name evidence="2" type="ORF">MHSN_00195</name>
</gene>
<evidence type="ECO:0000313" key="3">
    <source>
        <dbReference type="Proteomes" id="UP000264882"/>
    </source>
</evidence>
<dbReference type="AlphaFoldDB" id="A0A4P1QFP3"/>